<keyword evidence="1" id="KW-1133">Transmembrane helix</keyword>
<keyword evidence="1" id="KW-0472">Membrane</keyword>
<organism evidence="2 3">
    <name type="scientific">Knipowitschia caucasica</name>
    <name type="common">Caucasian dwarf goby</name>
    <name type="synonym">Pomatoschistus caucasicus</name>
    <dbReference type="NCBI Taxonomy" id="637954"/>
    <lineage>
        <taxon>Eukaryota</taxon>
        <taxon>Metazoa</taxon>
        <taxon>Chordata</taxon>
        <taxon>Craniata</taxon>
        <taxon>Vertebrata</taxon>
        <taxon>Euteleostomi</taxon>
        <taxon>Actinopterygii</taxon>
        <taxon>Neopterygii</taxon>
        <taxon>Teleostei</taxon>
        <taxon>Neoteleostei</taxon>
        <taxon>Acanthomorphata</taxon>
        <taxon>Gobiaria</taxon>
        <taxon>Gobiiformes</taxon>
        <taxon>Gobioidei</taxon>
        <taxon>Gobiidae</taxon>
        <taxon>Gobiinae</taxon>
        <taxon>Knipowitschia</taxon>
    </lineage>
</organism>
<gene>
    <name evidence="2" type="ORF">KC01_LOCUS11400</name>
</gene>
<evidence type="ECO:0000256" key="1">
    <source>
        <dbReference type="SAM" id="Phobius"/>
    </source>
</evidence>
<proteinExistence type="predicted"/>
<feature type="transmembrane region" description="Helical" evidence="1">
    <location>
        <begin position="133"/>
        <end position="159"/>
    </location>
</feature>
<keyword evidence="3" id="KW-1185">Reference proteome</keyword>
<dbReference type="EMBL" id="OZ035836">
    <property type="protein sequence ID" value="CAL1580576.1"/>
    <property type="molecule type" value="Genomic_DNA"/>
</dbReference>
<reference evidence="2 3" key="1">
    <citation type="submission" date="2024-04" db="EMBL/GenBank/DDBJ databases">
        <authorList>
            <person name="Waldvogel A.-M."/>
            <person name="Schoenle A."/>
        </authorList>
    </citation>
    <scope>NUCLEOTIDE SEQUENCE [LARGE SCALE GENOMIC DNA]</scope>
</reference>
<feature type="transmembrane region" description="Helical" evidence="1">
    <location>
        <begin position="48"/>
        <end position="67"/>
    </location>
</feature>
<dbReference type="Proteomes" id="UP001497482">
    <property type="component" value="Chromosome 14"/>
</dbReference>
<keyword evidence="1" id="KW-0812">Transmembrane</keyword>
<name>A0AAV2JSC4_KNICA</name>
<accession>A0AAV2JSC4</accession>
<feature type="transmembrane region" description="Helical" evidence="1">
    <location>
        <begin position="179"/>
        <end position="203"/>
    </location>
</feature>
<evidence type="ECO:0000313" key="3">
    <source>
        <dbReference type="Proteomes" id="UP001497482"/>
    </source>
</evidence>
<sequence>MGLGGGFLLGYIGVCFFLIVGCGGVGVLWGVCVLVVEVGGLGCKGWDIVWCFGGGGVCFVLGGWFFGRGLLGWVRIVGVGVVGRVMGFGWGGVGFVCGGVYGVFVVMVGGVLEFEGWGMWEVWGVVMLDEGFLVIWLGVVCWFVGLFCFGGYGRVWVYWFVWGGGGEWFGDGVGGVFCLWWGMLGILWELVSWFGFLLGLGVVEGCCCGYGG</sequence>
<protein>
    <submittedName>
        <fullName evidence="2">Uncharacterized protein</fullName>
    </submittedName>
</protein>
<feature type="transmembrane region" description="Helical" evidence="1">
    <location>
        <begin position="6"/>
        <end position="36"/>
    </location>
</feature>
<evidence type="ECO:0000313" key="2">
    <source>
        <dbReference type="EMBL" id="CAL1580576.1"/>
    </source>
</evidence>
<feature type="transmembrane region" description="Helical" evidence="1">
    <location>
        <begin position="87"/>
        <end position="112"/>
    </location>
</feature>
<dbReference type="AlphaFoldDB" id="A0AAV2JSC4"/>